<dbReference type="InterPro" id="IPR051334">
    <property type="entry name" value="SRPK"/>
</dbReference>
<gene>
    <name evidence="11" type="ORF">PHISCL_04048</name>
</gene>
<protein>
    <recommendedName>
        <fullName evidence="1">non-specific serine/threonine protein kinase</fullName>
        <ecNumber evidence="1">2.7.11.1</ecNumber>
    </recommendedName>
</protein>
<evidence type="ECO:0000256" key="9">
    <source>
        <dbReference type="PROSITE-ProRule" id="PRU10141"/>
    </source>
</evidence>
<dbReference type="SUPFAM" id="SSF56112">
    <property type="entry name" value="Protein kinase-like (PK-like)"/>
    <property type="match status" value="1"/>
</dbReference>
<dbReference type="PANTHER" id="PTHR47634">
    <property type="entry name" value="PROTEIN KINASE DOMAIN-CONTAINING PROTEIN-RELATED"/>
    <property type="match status" value="1"/>
</dbReference>
<sequence length="236" mass="26136">MKSFNVRRQLILSDSVPLFSTTSHLRRLSSESPPFSGRNNAAIHLKTGTFAPSETPKDCAPVEYVPLEDVENPKHYCPGGYHPISIGDQLTERYQVIHKLGFGSYSTTWLARDRNTKKYVAIKVAIAEADIPESKILNSLLRSQPSDEGLPGKDLIPRVLDMFSFNGPNGRHSCLVAEPGMMTLAEAKDASVNRLFKLPVAKAVAAKVIQAVSFLHHRGGPWRYVFLSLELLIIPD</sequence>
<dbReference type="OrthoDB" id="5979581at2759"/>
<comment type="catalytic activity">
    <reaction evidence="7">
        <text>L-threonyl-[protein] + ATP = O-phospho-L-threonyl-[protein] + ADP + H(+)</text>
        <dbReference type="Rhea" id="RHEA:46608"/>
        <dbReference type="Rhea" id="RHEA-COMP:11060"/>
        <dbReference type="Rhea" id="RHEA-COMP:11605"/>
        <dbReference type="ChEBI" id="CHEBI:15378"/>
        <dbReference type="ChEBI" id="CHEBI:30013"/>
        <dbReference type="ChEBI" id="CHEBI:30616"/>
        <dbReference type="ChEBI" id="CHEBI:61977"/>
        <dbReference type="ChEBI" id="CHEBI:456216"/>
        <dbReference type="EC" id="2.7.11.1"/>
    </reaction>
</comment>
<keyword evidence="6 9" id="KW-0067">ATP-binding</keyword>
<evidence type="ECO:0000256" key="5">
    <source>
        <dbReference type="ARBA" id="ARBA00022777"/>
    </source>
</evidence>
<keyword evidence="5 11" id="KW-0418">Kinase</keyword>
<keyword evidence="12" id="KW-1185">Reference proteome</keyword>
<dbReference type="Gene3D" id="3.30.200.20">
    <property type="entry name" value="Phosphorylase Kinase, domain 1"/>
    <property type="match status" value="1"/>
</dbReference>
<dbReference type="GO" id="GO:0050684">
    <property type="term" value="P:regulation of mRNA processing"/>
    <property type="evidence" value="ECO:0007669"/>
    <property type="project" value="TreeGrafter"/>
</dbReference>
<dbReference type="EMBL" id="MVGC01000113">
    <property type="protein sequence ID" value="RJE23592.1"/>
    <property type="molecule type" value="Genomic_DNA"/>
</dbReference>
<dbReference type="InterPro" id="IPR000719">
    <property type="entry name" value="Prot_kinase_dom"/>
</dbReference>
<dbReference type="GO" id="GO:0005524">
    <property type="term" value="F:ATP binding"/>
    <property type="evidence" value="ECO:0007669"/>
    <property type="project" value="UniProtKB-UniRule"/>
</dbReference>
<evidence type="ECO:0000313" key="11">
    <source>
        <dbReference type="EMBL" id="RJE23592.1"/>
    </source>
</evidence>
<dbReference type="PROSITE" id="PS00107">
    <property type="entry name" value="PROTEIN_KINASE_ATP"/>
    <property type="match status" value="1"/>
</dbReference>
<comment type="catalytic activity">
    <reaction evidence="8">
        <text>L-seryl-[protein] + ATP = O-phospho-L-seryl-[protein] + ADP + H(+)</text>
        <dbReference type="Rhea" id="RHEA:17989"/>
        <dbReference type="Rhea" id="RHEA-COMP:9863"/>
        <dbReference type="Rhea" id="RHEA-COMP:11604"/>
        <dbReference type="ChEBI" id="CHEBI:15378"/>
        <dbReference type="ChEBI" id="CHEBI:29999"/>
        <dbReference type="ChEBI" id="CHEBI:30616"/>
        <dbReference type="ChEBI" id="CHEBI:83421"/>
        <dbReference type="ChEBI" id="CHEBI:456216"/>
        <dbReference type="EC" id="2.7.11.1"/>
    </reaction>
</comment>
<evidence type="ECO:0000256" key="2">
    <source>
        <dbReference type="ARBA" id="ARBA00022527"/>
    </source>
</evidence>
<dbReference type="GO" id="GO:0000245">
    <property type="term" value="P:spliceosomal complex assembly"/>
    <property type="evidence" value="ECO:0007669"/>
    <property type="project" value="TreeGrafter"/>
</dbReference>
<dbReference type="EC" id="2.7.11.1" evidence="1"/>
<evidence type="ECO:0000256" key="7">
    <source>
        <dbReference type="ARBA" id="ARBA00047899"/>
    </source>
</evidence>
<proteinExistence type="predicted"/>
<name>A0A3A2ZKB9_9EURO</name>
<dbReference type="GO" id="GO:0005737">
    <property type="term" value="C:cytoplasm"/>
    <property type="evidence" value="ECO:0007669"/>
    <property type="project" value="TreeGrafter"/>
</dbReference>
<dbReference type="GO" id="GO:0005634">
    <property type="term" value="C:nucleus"/>
    <property type="evidence" value="ECO:0007669"/>
    <property type="project" value="TreeGrafter"/>
</dbReference>
<dbReference type="GO" id="GO:0004674">
    <property type="term" value="F:protein serine/threonine kinase activity"/>
    <property type="evidence" value="ECO:0007669"/>
    <property type="project" value="UniProtKB-KW"/>
</dbReference>
<evidence type="ECO:0000256" key="1">
    <source>
        <dbReference type="ARBA" id="ARBA00012513"/>
    </source>
</evidence>
<comment type="caution">
    <text evidence="11">The sequence shown here is derived from an EMBL/GenBank/DDBJ whole genome shotgun (WGS) entry which is preliminary data.</text>
</comment>
<keyword evidence="3" id="KW-0808">Transferase</keyword>
<keyword evidence="2" id="KW-0723">Serine/threonine-protein kinase</keyword>
<evidence type="ECO:0000256" key="3">
    <source>
        <dbReference type="ARBA" id="ARBA00022679"/>
    </source>
</evidence>
<organism evidence="11 12">
    <name type="scientific">Aspergillus sclerotialis</name>
    <dbReference type="NCBI Taxonomy" id="2070753"/>
    <lineage>
        <taxon>Eukaryota</taxon>
        <taxon>Fungi</taxon>
        <taxon>Dikarya</taxon>
        <taxon>Ascomycota</taxon>
        <taxon>Pezizomycotina</taxon>
        <taxon>Eurotiomycetes</taxon>
        <taxon>Eurotiomycetidae</taxon>
        <taxon>Eurotiales</taxon>
        <taxon>Aspergillaceae</taxon>
        <taxon>Aspergillus</taxon>
        <taxon>Aspergillus subgen. Polypaecilum</taxon>
    </lineage>
</organism>
<dbReference type="InterPro" id="IPR011009">
    <property type="entry name" value="Kinase-like_dom_sf"/>
</dbReference>
<reference evidence="12" key="1">
    <citation type="submission" date="2017-02" db="EMBL/GenBank/DDBJ databases">
        <authorList>
            <person name="Tafer H."/>
            <person name="Lopandic K."/>
        </authorList>
    </citation>
    <scope>NUCLEOTIDE SEQUENCE [LARGE SCALE GENOMIC DNA]</scope>
    <source>
        <strain evidence="12">CBS 366.77</strain>
    </source>
</reference>
<dbReference type="STRING" id="2070753.A0A3A2ZKB9"/>
<feature type="binding site" evidence="9">
    <location>
        <position position="123"/>
    </location>
    <ligand>
        <name>ATP</name>
        <dbReference type="ChEBI" id="CHEBI:30616"/>
    </ligand>
</feature>
<dbReference type="InterPro" id="IPR017441">
    <property type="entry name" value="Protein_kinase_ATP_BS"/>
</dbReference>
<dbReference type="Proteomes" id="UP000266188">
    <property type="component" value="Unassembled WGS sequence"/>
</dbReference>
<dbReference type="PROSITE" id="PS50011">
    <property type="entry name" value="PROTEIN_KINASE_DOM"/>
    <property type="match status" value="1"/>
</dbReference>
<dbReference type="PANTHER" id="PTHR47634:SF9">
    <property type="entry name" value="PROTEIN KINASE DOMAIN-CONTAINING PROTEIN-RELATED"/>
    <property type="match status" value="1"/>
</dbReference>
<dbReference type="AlphaFoldDB" id="A0A3A2ZKB9"/>
<evidence type="ECO:0000256" key="4">
    <source>
        <dbReference type="ARBA" id="ARBA00022741"/>
    </source>
</evidence>
<evidence type="ECO:0000313" key="12">
    <source>
        <dbReference type="Proteomes" id="UP000266188"/>
    </source>
</evidence>
<evidence type="ECO:0000256" key="6">
    <source>
        <dbReference type="ARBA" id="ARBA00022840"/>
    </source>
</evidence>
<evidence type="ECO:0000256" key="8">
    <source>
        <dbReference type="ARBA" id="ARBA00048679"/>
    </source>
</evidence>
<keyword evidence="4 9" id="KW-0547">Nucleotide-binding</keyword>
<feature type="domain" description="Protein kinase" evidence="10">
    <location>
        <begin position="94"/>
        <end position="236"/>
    </location>
</feature>
<evidence type="ECO:0000259" key="10">
    <source>
        <dbReference type="PROSITE" id="PS50011"/>
    </source>
</evidence>
<accession>A0A3A2ZKB9</accession>